<evidence type="ECO:0000259" key="3">
    <source>
        <dbReference type="PROSITE" id="PS51186"/>
    </source>
</evidence>
<evidence type="ECO:0000256" key="1">
    <source>
        <dbReference type="ARBA" id="ARBA00022679"/>
    </source>
</evidence>
<dbReference type="GO" id="GO:0016747">
    <property type="term" value="F:acyltransferase activity, transferring groups other than amino-acyl groups"/>
    <property type="evidence" value="ECO:0007669"/>
    <property type="project" value="InterPro"/>
</dbReference>
<evidence type="ECO:0000256" key="2">
    <source>
        <dbReference type="ARBA" id="ARBA00023315"/>
    </source>
</evidence>
<evidence type="ECO:0000313" key="5">
    <source>
        <dbReference type="Proteomes" id="UP000037405"/>
    </source>
</evidence>
<proteinExistence type="predicted"/>
<protein>
    <submittedName>
        <fullName evidence="4">Acetyltransferase</fullName>
    </submittedName>
</protein>
<dbReference type="PANTHER" id="PTHR43420">
    <property type="entry name" value="ACETYLTRANSFERASE"/>
    <property type="match status" value="1"/>
</dbReference>
<reference evidence="5" key="1">
    <citation type="submission" date="2015-07" db="EMBL/GenBank/DDBJ databases">
        <title>Fjat-14235 jcm11544.</title>
        <authorList>
            <person name="Liu B."/>
            <person name="Wang J."/>
            <person name="Zhu Y."/>
            <person name="Liu G."/>
            <person name="Chen Q."/>
            <person name="Chen Z."/>
            <person name="Lan J."/>
            <person name="Che J."/>
            <person name="Ge C."/>
            <person name="Shi H."/>
            <person name="Pan Z."/>
            <person name="Liu X."/>
        </authorList>
    </citation>
    <scope>NUCLEOTIDE SEQUENCE [LARGE SCALE GENOMIC DNA]</scope>
    <source>
        <strain evidence="5">JCM 11544</strain>
    </source>
</reference>
<dbReference type="SUPFAM" id="SSF55729">
    <property type="entry name" value="Acyl-CoA N-acyltransferases (Nat)"/>
    <property type="match status" value="1"/>
</dbReference>
<sequence length="166" mass="18654">MTISILNEHDAEAYQELRLQALQTNPEAFGSTYEREAAFSLSFVQERLTPSEGKFTMGAWVDGDLVGMATFVRETSPKMAHKGNIFGMFVSPDMRGKAVGRSLLEELLQHIKGFDGLEQINLTVVSDNEAAKRLYTSLGFTVFGVEKHGLKFDGCYYDEDWMVLRL</sequence>
<feature type="domain" description="N-acetyltransferase" evidence="3">
    <location>
        <begin position="1"/>
        <end position="166"/>
    </location>
</feature>
<dbReference type="InterPro" id="IPR000182">
    <property type="entry name" value="GNAT_dom"/>
</dbReference>
<dbReference type="OrthoDB" id="9799092at2"/>
<organism evidence="4 5">
    <name type="scientific">Rossellomorea marisflavi</name>
    <dbReference type="NCBI Taxonomy" id="189381"/>
    <lineage>
        <taxon>Bacteria</taxon>
        <taxon>Bacillati</taxon>
        <taxon>Bacillota</taxon>
        <taxon>Bacilli</taxon>
        <taxon>Bacillales</taxon>
        <taxon>Bacillaceae</taxon>
        <taxon>Rossellomorea</taxon>
    </lineage>
</organism>
<keyword evidence="1 4" id="KW-0808">Transferase</keyword>
<dbReference type="PATRIC" id="fig|189381.12.peg.2781"/>
<dbReference type="Gene3D" id="3.40.630.30">
    <property type="match status" value="1"/>
</dbReference>
<dbReference type="InterPro" id="IPR050680">
    <property type="entry name" value="YpeA/RimI_acetyltransf"/>
</dbReference>
<keyword evidence="5" id="KW-1185">Reference proteome</keyword>
<dbReference type="Pfam" id="PF00583">
    <property type="entry name" value="Acetyltransf_1"/>
    <property type="match status" value="1"/>
</dbReference>
<dbReference type="CDD" id="cd04301">
    <property type="entry name" value="NAT_SF"/>
    <property type="match status" value="1"/>
</dbReference>
<keyword evidence="2" id="KW-0012">Acyltransferase</keyword>
<evidence type="ECO:0000313" key="4">
    <source>
        <dbReference type="EMBL" id="KON85022.1"/>
    </source>
</evidence>
<gene>
    <name evidence="4" type="ORF">AF331_13600</name>
</gene>
<dbReference type="STRING" id="189381.GCA_900166615_01199"/>
<dbReference type="EMBL" id="LGUE01000004">
    <property type="protein sequence ID" value="KON85022.1"/>
    <property type="molecule type" value="Genomic_DNA"/>
</dbReference>
<dbReference type="AlphaFoldDB" id="A0A0M0G676"/>
<dbReference type="InterPro" id="IPR016181">
    <property type="entry name" value="Acyl_CoA_acyltransferase"/>
</dbReference>
<accession>A0A0M0G676</accession>
<dbReference type="Proteomes" id="UP000037405">
    <property type="component" value="Unassembled WGS sequence"/>
</dbReference>
<name>A0A0M0G676_9BACI</name>
<dbReference type="PROSITE" id="PS51186">
    <property type="entry name" value="GNAT"/>
    <property type="match status" value="1"/>
</dbReference>
<comment type="caution">
    <text evidence="4">The sequence shown here is derived from an EMBL/GenBank/DDBJ whole genome shotgun (WGS) entry which is preliminary data.</text>
</comment>